<dbReference type="RefSeq" id="WP_106601603.1">
    <property type="nucleotide sequence ID" value="NZ_PYGK01000003.1"/>
</dbReference>
<gene>
    <name evidence="1" type="ORF">CLV42_103259</name>
</gene>
<dbReference type="Proteomes" id="UP000240978">
    <property type="component" value="Unassembled WGS sequence"/>
</dbReference>
<dbReference type="OrthoDB" id="644589at2"/>
<organism evidence="1 2">
    <name type="scientific">Chitinophaga ginsengisoli</name>
    <dbReference type="NCBI Taxonomy" id="363837"/>
    <lineage>
        <taxon>Bacteria</taxon>
        <taxon>Pseudomonadati</taxon>
        <taxon>Bacteroidota</taxon>
        <taxon>Chitinophagia</taxon>
        <taxon>Chitinophagales</taxon>
        <taxon>Chitinophagaceae</taxon>
        <taxon>Chitinophaga</taxon>
    </lineage>
</organism>
<evidence type="ECO:0000313" key="1">
    <source>
        <dbReference type="EMBL" id="PSL33276.1"/>
    </source>
</evidence>
<dbReference type="EMBL" id="PYGK01000003">
    <property type="protein sequence ID" value="PSL33276.1"/>
    <property type="molecule type" value="Genomic_DNA"/>
</dbReference>
<dbReference type="AlphaFoldDB" id="A0A2P8GH28"/>
<proteinExistence type="predicted"/>
<comment type="caution">
    <text evidence="1">The sequence shown here is derived from an EMBL/GenBank/DDBJ whole genome shotgun (WGS) entry which is preliminary data.</text>
</comment>
<protein>
    <submittedName>
        <fullName evidence="1">Uncharacterized protein</fullName>
    </submittedName>
</protein>
<sequence>MHSLNQMEFLINEEIPKQLSKSPVLTPRFISQIMSGRGPKLVEMDREFLSSLKNSTNEEATRIAVKACQYSVIPLLDKLMQWLPESEVERIHNLDPDDEGYYLFKHLHELLYCLHYNMERNFYRYMDHEYKIPDYNRYLFKGIIMDALVSIKSSPRFRSLDSRLQHIVVGPLEKVVSASGDEYLTYHSRDYIGRLASQLLGFVKKDDDDVWQLYNRLQYIDFNSSDYIRYLTARFREECTAIKDHRKRYIWLLERRKRIAHQLIQDEASFQAGRRPVKALLDEWLKWEIYYAKRMMDLEMTGK</sequence>
<reference evidence="1 2" key="1">
    <citation type="submission" date="2018-03" db="EMBL/GenBank/DDBJ databases">
        <title>Genomic Encyclopedia of Archaeal and Bacterial Type Strains, Phase II (KMG-II): from individual species to whole genera.</title>
        <authorList>
            <person name="Goeker M."/>
        </authorList>
    </citation>
    <scope>NUCLEOTIDE SEQUENCE [LARGE SCALE GENOMIC DNA]</scope>
    <source>
        <strain evidence="1 2">DSM 18107</strain>
    </source>
</reference>
<keyword evidence="2" id="KW-1185">Reference proteome</keyword>
<evidence type="ECO:0000313" key="2">
    <source>
        <dbReference type="Proteomes" id="UP000240978"/>
    </source>
</evidence>
<accession>A0A2P8GH28</accession>
<name>A0A2P8GH28_9BACT</name>